<dbReference type="AlphaFoldDB" id="A0A7W5ZJA2"/>
<gene>
    <name evidence="1" type="ORF">FHS57_001652</name>
</gene>
<keyword evidence="2" id="KW-1185">Reference proteome</keyword>
<evidence type="ECO:0000313" key="2">
    <source>
        <dbReference type="Proteomes" id="UP000541352"/>
    </source>
</evidence>
<comment type="caution">
    <text evidence="1">The sequence shown here is derived from an EMBL/GenBank/DDBJ whole genome shotgun (WGS) entry which is preliminary data.</text>
</comment>
<evidence type="ECO:0000313" key="1">
    <source>
        <dbReference type="EMBL" id="MBB3837655.1"/>
    </source>
</evidence>
<organism evidence="1 2">
    <name type="scientific">Runella defluvii</name>
    <dbReference type="NCBI Taxonomy" id="370973"/>
    <lineage>
        <taxon>Bacteria</taxon>
        <taxon>Pseudomonadati</taxon>
        <taxon>Bacteroidota</taxon>
        <taxon>Cytophagia</taxon>
        <taxon>Cytophagales</taxon>
        <taxon>Spirosomataceae</taxon>
        <taxon>Runella</taxon>
    </lineage>
</organism>
<evidence type="ECO:0008006" key="3">
    <source>
        <dbReference type="Google" id="ProtNLM"/>
    </source>
</evidence>
<dbReference type="EMBL" id="JACIBY010000003">
    <property type="protein sequence ID" value="MBB3837655.1"/>
    <property type="molecule type" value="Genomic_DNA"/>
</dbReference>
<name>A0A7W5ZJA2_9BACT</name>
<accession>A0A7W5ZJA2</accession>
<protein>
    <recommendedName>
        <fullName evidence="3">VWA domain-containing protein</fullName>
    </recommendedName>
</protein>
<dbReference type="Proteomes" id="UP000541352">
    <property type="component" value="Unassembled WGS sequence"/>
</dbReference>
<proteinExistence type="predicted"/>
<reference evidence="1 2" key="1">
    <citation type="submission" date="2020-08" db="EMBL/GenBank/DDBJ databases">
        <title>Genomic Encyclopedia of Type Strains, Phase IV (KMG-IV): sequencing the most valuable type-strain genomes for metagenomic binning, comparative biology and taxonomic classification.</title>
        <authorList>
            <person name="Goeker M."/>
        </authorList>
    </citation>
    <scope>NUCLEOTIDE SEQUENCE [LARGE SCALE GENOMIC DNA]</scope>
    <source>
        <strain evidence="1 2">DSM 17976</strain>
    </source>
</reference>
<dbReference type="RefSeq" id="WP_183972381.1">
    <property type="nucleotide sequence ID" value="NZ_JACIBY010000003.1"/>
</dbReference>
<sequence length="327" mass="36328">MSNTNLTTTSGQAAPNVLTNAVSLFGARNAAMTATHYSARVSSANPCAFLILIDQSGSMEEELKDNRGVIKTKAEHLALMVNQFLEETILTCQKTDLIKDYFELLIIGYGRIKEDDGNVVEIAWKGSLANRTWVTVNELRNGSIRKEVISVPNPKPFGPREMKEEVNIWVEPYAEGLTPMKKAFDISCTYLQEWVKAHPESFPPMVFNITDGVATDISTYSELVEASDRIKSISTDDGDTLLFNLLLSENSENLNEYPLLSERNSFEGNKYEAALFDASSSIPDSLKKFVSKKKPNEEEIKGVVFGNFQSVISFLNIGTSTLKNRIS</sequence>